<organism evidence="7 8">
    <name type="scientific">Dysosmobacter welbionis</name>
    <dbReference type="NCBI Taxonomy" id="2093857"/>
    <lineage>
        <taxon>Bacteria</taxon>
        <taxon>Bacillati</taxon>
        <taxon>Bacillota</taxon>
        <taxon>Clostridia</taxon>
        <taxon>Eubacteriales</taxon>
        <taxon>Oscillospiraceae</taxon>
        <taxon>Dysosmobacter</taxon>
    </lineage>
</organism>
<dbReference type="InterPro" id="IPR029753">
    <property type="entry name" value="D-isomer_DH_CS"/>
</dbReference>
<reference evidence="8" key="1">
    <citation type="submission" date="2018-12" db="EMBL/GenBank/DDBJ databases">
        <title>Dusodibacter welbiota gen. nov., sp. nov., isolated from human faeces and emended description of the Oscillibacter genus.</title>
        <authorList>
            <person name="Le Roy T."/>
            <person name="Van der Smissen P."/>
            <person name="Delzenne N."/>
            <person name="Muccioli G."/>
            <person name="Collet J.F."/>
            <person name="Cani P.D."/>
        </authorList>
    </citation>
    <scope>NUCLEOTIDE SEQUENCE [LARGE SCALE GENOMIC DNA]</scope>
    <source>
        <strain evidence="8">J115</strain>
    </source>
</reference>
<dbReference type="PROSITE" id="PS00671">
    <property type="entry name" value="D_2_HYDROXYACID_DH_3"/>
    <property type="match status" value="1"/>
</dbReference>
<dbReference type="GO" id="GO:0016616">
    <property type="term" value="F:oxidoreductase activity, acting on the CH-OH group of donors, NAD or NADP as acceptor"/>
    <property type="evidence" value="ECO:0007669"/>
    <property type="project" value="InterPro"/>
</dbReference>
<evidence type="ECO:0000256" key="1">
    <source>
        <dbReference type="ARBA" id="ARBA00005854"/>
    </source>
</evidence>
<feature type="domain" description="D-isomer specific 2-hydroxyacid dehydrogenase NAD-binding" evidence="6">
    <location>
        <begin position="96"/>
        <end position="275"/>
    </location>
</feature>
<dbReference type="Pfam" id="PF02826">
    <property type="entry name" value="2-Hacid_dh_C"/>
    <property type="match status" value="1"/>
</dbReference>
<dbReference type="Proteomes" id="UP000298642">
    <property type="component" value="Chromosome"/>
</dbReference>
<dbReference type="Gene3D" id="3.40.50.720">
    <property type="entry name" value="NAD(P)-binding Rossmann-like Domain"/>
    <property type="match status" value="2"/>
</dbReference>
<dbReference type="AlphaFoldDB" id="A0A4D7ALG1"/>
<dbReference type="CDD" id="cd12173">
    <property type="entry name" value="PGDH_4"/>
    <property type="match status" value="1"/>
</dbReference>
<dbReference type="InterPro" id="IPR036291">
    <property type="entry name" value="NAD(P)-bd_dom_sf"/>
</dbReference>
<name>A0A4D7ALG1_9FIRM</name>
<sequence>MKIFVNEPIHPAAMELLRSRAEVVSEWEDVPAVSAALVRTTKIGPDFLNRAKQLRVIGKHGIGYDNIDIASAKERGIAVVYTPLANVNSVAELAVSLFLALARKLVSAQKLIRSGECTRIAPPELTGTELSGKTVALIGLGHIAQQVAQILGVGFHCHLVGYDPYVSREKMATLDIEKADCLKEALRAGDLINISVPLNDSTRGMIGSAELGVCRPTAILVNTARGGIVDEVALYEALSRNELAAAASDVFAVEPPGVDMPLMSLPNFLPTPHIGANTEEALYRMGITVVEDLFAVLNGVSPRFPVP</sequence>
<keyword evidence="8" id="KW-1185">Reference proteome</keyword>
<dbReference type="SUPFAM" id="SSF52283">
    <property type="entry name" value="Formate/glycerate dehydrogenase catalytic domain-like"/>
    <property type="match status" value="1"/>
</dbReference>
<gene>
    <name evidence="7" type="ORF">EIO64_04060</name>
</gene>
<keyword evidence="3" id="KW-0520">NAD</keyword>
<dbReference type="GO" id="GO:0051287">
    <property type="term" value="F:NAD binding"/>
    <property type="evidence" value="ECO:0007669"/>
    <property type="project" value="InterPro"/>
</dbReference>
<dbReference type="KEGG" id="obj:EIO64_04060"/>
<evidence type="ECO:0000259" key="6">
    <source>
        <dbReference type="Pfam" id="PF02826"/>
    </source>
</evidence>
<evidence type="ECO:0000313" key="7">
    <source>
        <dbReference type="EMBL" id="QCI58493.1"/>
    </source>
</evidence>
<keyword evidence="2 4" id="KW-0560">Oxidoreductase</keyword>
<evidence type="ECO:0000256" key="3">
    <source>
        <dbReference type="ARBA" id="ARBA00023027"/>
    </source>
</evidence>
<proteinExistence type="inferred from homology"/>
<dbReference type="Pfam" id="PF00389">
    <property type="entry name" value="2-Hacid_dh"/>
    <property type="match status" value="1"/>
</dbReference>
<evidence type="ECO:0000313" key="8">
    <source>
        <dbReference type="Proteomes" id="UP000298642"/>
    </source>
</evidence>
<comment type="similarity">
    <text evidence="1 4">Belongs to the D-isomer specific 2-hydroxyacid dehydrogenase family.</text>
</comment>
<evidence type="ECO:0000256" key="4">
    <source>
        <dbReference type="RuleBase" id="RU003719"/>
    </source>
</evidence>
<dbReference type="EMBL" id="CP034413">
    <property type="protein sequence ID" value="QCI58493.1"/>
    <property type="molecule type" value="Genomic_DNA"/>
</dbReference>
<dbReference type="PANTHER" id="PTHR42789">
    <property type="entry name" value="D-ISOMER SPECIFIC 2-HYDROXYACID DEHYDROGENASE FAMILY PROTEIN (AFU_ORTHOLOGUE AFUA_6G10090)"/>
    <property type="match status" value="1"/>
</dbReference>
<evidence type="ECO:0000256" key="2">
    <source>
        <dbReference type="ARBA" id="ARBA00023002"/>
    </source>
</evidence>
<dbReference type="InterPro" id="IPR006140">
    <property type="entry name" value="D-isomer_DH_NAD-bd"/>
</dbReference>
<protein>
    <submittedName>
        <fullName evidence="7">Hydroxyacid dehydrogenase</fullName>
    </submittedName>
</protein>
<evidence type="ECO:0000259" key="5">
    <source>
        <dbReference type="Pfam" id="PF00389"/>
    </source>
</evidence>
<dbReference type="SUPFAM" id="SSF51735">
    <property type="entry name" value="NAD(P)-binding Rossmann-fold domains"/>
    <property type="match status" value="1"/>
</dbReference>
<dbReference type="InterPro" id="IPR006139">
    <property type="entry name" value="D-isomer_2_OHA_DH_cat_dom"/>
</dbReference>
<dbReference type="RefSeq" id="WP_025544209.1">
    <property type="nucleotide sequence ID" value="NZ_CP034413.3"/>
</dbReference>
<feature type="domain" description="D-isomer specific 2-hydroxyacid dehydrogenase catalytic" evidence="5">
    <location>
        <begin position="28"/>
        <end position="306"/>
    </location>
</feature>
<accession>A0A4D7ALG1</accession>
<dbReference type="GeneID" id="89522349"/>
<dbReference type="InterPro" id="IPR050857">
    <property type="entry name" value="D-2-hydroxyacid_DH"/>
</dbReference>
<dbReference type="PANTHER" id="PTHR42789:SF1">
    <property type="entry name" value="D-ISOMER SPECIFIC 2-HYDROXYACID DEHYDROGENASE FAMILY PROTEIN (AFU_ORTHOLOGUE AFUA_6G10090)"/>
    <property type="match status" value="1"/>
</dbReference>